<accession>A0ABY7TB09</accession>
<feature type="region of interest" description="Disordered" evidence="1">
    <location>
        <begin position="464"/>
        <end position="487"/>
    </location>
</feature>
<name>A0ABY7TB09_9SPHI</name>
<evidence type="ECO:0000313" key="3">
    <source>
        <dbReference type="Proteomes" id="UP001216139"/>
    </source>
</evidence>
<organism evidence="2 3">
    <name type="scientific">Mucilaginibacter jinjuensis</name>
    <dbReference type="NCBI Taxonomy" id="1176721"/>
    <lineage>
        <taxon>Bacteria</taxon>
        <taxon>Pseudomonadati</taxon>
        <taxon>Bacteroidota</taxon>
        <taxon>Sphingobacteriia</taxon>
        <taxon>Sphingobacteriales</taxon>
        <taxon>Sphingobacteriaceae</taxon>
        <taxon>Mucilaginibacter</taxon>
    </lineage>
</organism>
<gene>
    <name evidence="2" type="ORF">PQO05_02750</name>
</gene>
<protein>
    <recommendedName>
        <fullName evidence="4">Tetratricopeptide repeat protein</fullName>
    </recommendedName>
</protein>
<evidence type="ECO:0008006" key="4">
    <source>
        <dbReference type="Google" id="ProtNLM"/>
    </source>
</evidence>
<sequence>MEQQVNDRMTEAVWNVLANPADTQLYIDELKSLINKYPQSNLLHTLAARAGNEQLINNAAVYFNGQSLYRLVNNQEPLPTVKDYQLVDLDKVVFNTAPEAVSTEENHTPSYDSTLEELTLADTNRRKLGNETDWAPLAEPTFEEIEEAPSIIIESAITEAGPVVEDQLEEVVVENETLSELTEPEPQVTEPVADEVEPVTDQQEEETIAEPDPTLTGWKPTEANINPPAEPIYYTNNYKAEPAVDAEKPAEIAPVIDEPVVNQEPEVIHHDNTDEQVVTHQEIEPEEEVYDEIVGIDDIEIVPITVTEHPVTPVETIDSYYTSYTEEPRNEVAVAEPTEAKPEFNLEDQITESIYATDYFAFKDALVEEPTAENTMHLLEAETGEADEQQTVAKYHDDNLPYSFLWWLDKTRREHSNMYQPYAKPSALPNIDELTEGEDKIDMPSIEPKHKKEDIIERFIQAEPQIKPPSGDKLDNENKARHSAEDSDELVTETLARIYTDQMLYHKAIATYKKLMLRYPEKSSYFAGQIEILENKTN</sequence>
<proteinExistence type="predicted"/>
<feature type="region of interest" description="Disordered" evidence="1">
    <location>
        <begin position="176"/>
        <end position="223"/>
    </location>
</feature>
<feature type="compositionally biased region" description="Basic and acidic residues" evidence="1">
    <location>
        <begin position="470"/>
        <end position="485"/>
    </location>
</feature>
<keyword evidence="3" id="KW-1185">Reference proteome</keyword>
<evidence type="ECO:0000256" key="1">
    <source>
        <dbReference type="SAM" id="MobiDB-lite"/>
    </source>
</evidence>
<reference evidence="2 3" key="1">
    <citation type="submission" date="2023-02" db="EMBL/GenBank/DDBJ databases">
        <title>Genome sequence of Mucilaginibacter jinjuensis strain KACC 16571.</title>
        <authorList>
            <person name="Kim S."/>
            <person name="Heo J."/>
            <person name="Kwon S.-W."/>
        </authorList>
    </citation>
    <scope>NUCLEOTIDE SEQUENCE [LARGE SCALE GENOMIC DNA]</scope>
    <source>
        <strain evidence="2 3">KACC 16571</strain>
    </source>
</reference>
<dbReference type="EMBL" id="CP117167">
    <property type="protein sequence ID" value="WCT12852.1"/>
    <property type="molecule type" value="Genomic_DNA"/>
</dbReference>
<feature type="compositionally biased region" description="Acidic residues" evidence="1">
    <location>
        <begin position="192"/>
        <end position="209"/>
    </location>
</feature>
<evidence type="ECO:0000313" key="2">
    <source>
        <dbReference type="EMBL" id="WCT12852.1"/>
    </source>
</evidence>
<dbReference type="Proteomes" id="UP001216139">
    <property type="component" value="Chromosome"/>
</dbReference>
<dbReference type="RefSeq" id="WP_273631124.1">
    <property type="nucleotide sequence ID" value="NZ_CP117167.1"/>
</dbReference>